<dbReference type="InterPro" id="IPR016181">
    <property type="entry name" value="Acyl_CoA_acyltransferase"/>
</dbReference>
<dbReference type="EMBL" id="JAIXCQ010000009">
    <property type="protein sequence ID" value="MCA5894316.1"/>
    <property type="molecule type" value="Genomic_DNA"/>
</dbReference>
<dbReference type="PANTHER" id="PTHR43877">
    <property type="entry name" value="AMINOALKYLPHOSPHONATE N-ACETYLTRANSFERASE-RELATED-RELATED"/>
    <property type="match status" value="1"/>
</dbReference>
<dbReference type="PANTHER" id="PTHR43877:SF2">
    <property type="entry name" value="AMINOALKYLPHOSPHONATE N-ACETYLTRANSFERASE-RELATED"/>
    <property type="match status" value="1"/>
</dbReference>
<accession>A0ABS7ZH02</accession>
<evidence type="ECO:0000259" key="3">
    <source>
        <dbReference type="PROSITE" id="PS51186"/>
    </source>
</evidence>
<keyword evidence="5" id="KW-1185">Reference proteome</keyword>
<comment type="caution">
    <text evidence="4">The sequence shown here is derived from an EMBL/GenBank/DDBJ whole genome shotgun (WGS) entry which is preliminary data.</text>
</comment>
<protein>
    <submittedName>
        <fullName evidence="4">GNAT family N-acetyltransferase</fullName>
    </submittedName>
</protein>
<dbReference type="Proteomes" id="UP001319870">
    <property type="component" value="Unassembled WGS sequence"/>
</dbReference>
<dbReference type="InterPro" id="IPR000182">
    <property type="entry name" value="GNAT_dom"/>
</dbReference>
<proteinExistence type="predicted"/>
<dbReference type="RefSeq" id="WP_225566079.1">
    <property type="nucleotide sequence ID" value="NZ_JAIXCQ010000009.1"/>
</dbReference>
<dbReference type="Pfam" id="PF00583">
    <property type="entry name" value="Acetyltransf_1"/>
    <property type="match status" value="1"/>
</dbReference>
<dbReference type="SUPFAM" id="SSF55729">
    <property type="entry name" value="Acyl-CoA N-acyltransferases (Nat)"/>
    <property type="match status" value="1"/>
</dbReference>
<evidence type="ECO:0000313" key="4">
    <source>
        <dbReference type="EMBL" id="MCA5894316.1"/>
    </source>
</evidence>
<dbReference type="CDD" id="cd04301">
    <property type="entry name" value="NAT_SF"/>
    <property type="match status" value="1"/>
</dbReference>
<feature type="domain" description="N-acetyltransferase" evidence="3">
    <location>
        <begin position="3"/>
        <end position="144"/>
    </location>
</feature>
<gene>
    <name evidence="4" type="ORF">LEP48_13295</name>
</gene>
<keyword evidence="2" id="KW-0012">Acyltransferase</keyword>
<reference evidence="4 5" key="1">
    <citation type="submission" date="2021-09" db="EMBL/GenBank/DDBJ databases">
        <title>Isoptericola luteus sp. nov., a novel bacterium isolated from Harbin, the capital city of Heilongjiang province.</title>
        <authorList>
            <person name="Li J."/>
        </authorList>
    </citation>
    <scope>NUCLEOTIDE SEQUENCE [LARGE SCALE GENOMIC DNA]</scope>
    <source>
        <strain evidence="4 5">NEAU-Y5</strain>
    </source>
</reference>
<dbReference type="PROSITE" id="PS51186">
    <property type="entry name" value="GNAT"/>
    <property type="match status" value="1"/>
</dbReference>
<name>A0ABS7ZH02_9MICO</name>
<evidence type="ECO:0000256" key="1">
    <source>
        <dbReference type="ARBA" id="ARBA00022679"/>
    </source>
</evidence>
<dbReference type="InterPro" id="IPR050832">
    <property type="entry name" value="Bact_Acetyltransf"/>
</dbReference>
<sequence>MDVDLVPASESDRAFFVRVHHESYRSTIEQLFVWDDATQDAAAERAFDAGGIHIVMGNGVPVGVVGWEHRDGHVWLKELFVLPEHQGRGIGGRIIARVVDEARGREVRLRTLRPNLGAVRLYQRCGFELTGETDTHRFLTRPPSQAEVTAQTT</sequence>
<dbReference type="Gene3D" id="3.40.630.30">
    <property type="match status" value="1"/>
</dbReference>
<keyword evidence="1" id="KW-0808">Transferase</keyword>
<organism evidence="4 5">
    <name type="scientific">Isoptericola luteus</name>
    <dbReference type="NCBI Taxonomy" id="2879484"/>
    <lineage>
        <taxon>Bacteria</taxon>
        <taxon>Bacillati</taxon>
        <taxon>Actinomycetota</taxon>
        <taxon>Actinomycetes</taxon>
        <taxon>Micrococcales</taxon>
        <taxon>Promicromonosporaceae</taxon>
        <taxon>Isoptericola</taxon>
    </lineage>
</organism>
<evidence type="ECO:0000256" key="2">
    <source>
        <dbReference type="ARBA" id="ARBA00023315"/>
    </source>
</evidence>
<evidence type="ECO:0000313" key="5">
    <source>
        <dbReference type="Proteomes" id="UP001319870"/>
    </source>
</evidence>